<evidence type="ECO:0000256" key="2">
    <source>
        <dbReference type="ARBA" id="ARBA00004950"/>
    </source>
</evidence>
<accession>A0A7S2MRG4</accession>
<feature type="compositionally biased region" description="Acidic residues" evidence="10">
    <location>
        <begin position="462"/>
        <end position="474"/>
    </location>
</feature>
<dbReference type="FunFam" id="3.90.700.10:FF:000002">
    <property type="entry name" value="L-aspartate oxidase"/>
    <property type="match status" value="1"/>
</dbReference>
<dbReference type="InterPro" id="IPR037099">
    <property type="entry name" value="Fum_R/Succ_DH_flav-like_C_sf"/>
</dbReference>
<dbReference type="UniPathway" id="UPA00253">
    <property type="reaction ID" value="UER00326"/>
</dbReference>
<evidence type="ECO:0000256" key="9">
    <source>
        <dbReference type="ARBA" id="ARBA00050942"/>
    </source>
</evidence>
<organism evidence="12">
    <name type="scientific">Octactis speculum</name>
    <dbReference type="NCBI Taxonomy" id="3111310"/>
    <lineage>
        <taxon>Eukaryota</taxon>
        <taxon>Sar</taxon>
        <taxon>Stramenopiles</taxon>
        <taxon>Ochrophyta</taxon>
        <taxon>Dictyochophyceae</taxon>
        <taxon>Dictyochales</taxon>
        <taxon>Dictyochaceae</taxon>
        <taxon>Octactis</taxon>
    </lineage>
</organism>
<evidence type="ECO:0000256" key="10">
    <source>
        <dbReference type="SAM" id="MobiDB-lite"/>
    </source>
</evidence>
<dbReference type="PANTHER" id="PTHR42716">
    <property type="entry name" value="L-ASPARTATE OXIDASE"/>
    <property type="match status" value="1"/>
</dbReference>
<protein>
    <recommendedName>
        <fullName evidence="4">L-aspartate oxidase</fullName>
        <ecNumber evidence="4">1.4.3.16</ecNumber>
    </recommendedName>
</protein>
<dbReference type="Gene3D" id="1.20.58.100">
    <property type="entry name" value="Fumarate reductase/succinate dehydrogenase flavoprotein-like, C-terminal domain"/>
    <property type="match status" value="1"/>
</dbReference>
<gene>
    <name evidence="12" type="ORF">DSPE1174_LOCUS33263</name>
</gene>
<keyword evidence="7" id="KW-0274">FAD</keyword>
<comment type="catalytic activity">
    <reaction evidence="9">
        <text>L-aspartate + O2 = iminosuccinate + H2O2</text>
        <dbReference type="Rhea" id="RHEA:25876"/>
        <dbReference type="ChEBI" id="CHEBI:15379"/>
        <dbReference type="ChEBI" id="CHEBI:16240"/>
        <dbReference type="ChEBI" id="CHEBI:29991"/>
        <dbReference type="ChEBI" id="CHEBI:77875"/>
        <dbReference type="EC" id="1.4.3.16"/>
    </reaction>
</comment>
<dbReference type="SUPFAM" id="SSF56425">
    <property type="entry name" value="Succinate dehydrogenase/fumarate reductase flavoprotein, catalytic domain"/>
    <property type="match status" value="1"/>
</dbReference>
<keyword evidence="8" id="KW-0560">Oxidoreductase</keyword>
<evidence type="ECO:0000256" key="4">
    <source>
        <dbReference type="ARBA" id="ARBA00012173"/>
    </source>
</evidence>
<dbReference type="GO" id="GO:0008734">
    <property type="term" value="F:L-aspartate oxidase activity"/>
    <property type="evidence" value="ECO:0007669"/>
    <property type="project" value="UniProtKB-EC"/>
</dbReference>
<evidence type="ECO:0000256" key="7">
    <source>
        <dbReference type="ARBA" id="ARBA00022827"/>
    </source>
</evidence>
<comment type="cofactor">
    <cofactor evidence="1">
        <name>FAD</name>
        <dbReference type="ChEBI" id="CHEBI:57692"/>
    </cofactor>
</comment>
<feature type="domain" description="FAD-dependent oxidoreductase 2 FAD-binding" evidence="11">
    <location>
        <begin position="31"/>
        <end position="406"/>
    </location>
</feature>
<dbReference type="InterPro" id="IPR003953">
    <property type="entry name" value="FAD-dep_OxRdtase_2_FAD-bd"/>
</dbReference>
<feature type="region of interest" description="Disordered" evidence="10">
    <location>
        <begin position="1"/>
        <end position="23"/>
    </location>
</feature>
<name>A0A7S2MRG4_9STRA</name>
<evidence type="ECO:0000256" key="1">
    <source>
        <dbReference type="ARBA" id="ARBA00001974"/>
    </source>
</evidence>
<dbReference type="InterPro" id="IPR005288">
    <property type="entry name" value="NadB"/>
</dbReference>
<sequence>MPQHHEPTTGRRTAPKSPHRPLLSGAMNSTVLVIGSGIGGCTAALRSADLGHQVTLLTANDDPLESNSFWAQGGIIYKAEDDHPDYLASDIHKAGAYKSKKSAVDKLTHDGPGCVDNFLLKDAIAEVPFDRNDDGSLALCLEGSHNRARILHWRDHTGKAIMESMIRAVVEHDSITLLSGCTALDLTLDDHGNCSGAIVLHSASGNVRRISARFTVLATGGCGEVYLNTSNPPCARGDGLAMAMRIGATVSNMEYMQFHPTTLYVPGERRFLLTEALRGEGAILLNHEGHRFAPHYHPDGELAPRDVVARMILSEMGDKHEHVFLDISHRDSEWIKQRFPGIYKHCLARGFDMTEKPIPVVPAAHYFCGGVVSDLRGRTSVPGLLVAGEVACTGLHGANRLASTSLLEGLVWGNAAAETCAESLAADLNCTTVHPDGAAGCLPLPPPELTQESVICSSESESASEEPEEIEDAESSMGEIKTEVDPAVIKELWTTIQTTMWTKVGIVRQKSTLDEAKVILADTLAAAEALSRGKVASNALTGLRNGALVAREIAFAAARNSESVGTHYYIDDTTSPILVDTDLEVHG</sequence>
<dbReference type="PANTHER" id="PTHR42716:SF2">
    <property type="entry name" value="L-ASPARTATE OXIDASE, CHLOROPLASTIC"/>
    <property type="match status" value="1"/>
</dbReference>
<dbReference type="PRINTS" id="PR00368">
    <property type="entry name" value="FADPNR"/>
</dbReference>
<dbReference type="InterPro" id="IPR027477">
    <property type="entry name" value="Succ_DH/fumarate_Rdtase_cat_sf"/>
</dbReference>
<dbReference type="InterPro" id="IPR036188">
    <property type="entry name" value="FAD/NAD-bd_sf"/>
</dbReference>
<dbReference type="Pfam" id="PF00890">
    <property type="entry name" value="FAD_binding_2"/>
    <property type="match status" value="1"/>
</dbReference>
<dbReference type="SUPFAM" id="SSF51905">
    <property type="entry name" value="FAD/NAD(P)-binding domain"/>
    <property type="match status" value="1"/>
</dbReference>
<dbReference type="GO" id="GO:0009435">
    <property type="term" value="P:NAD+ biosynthetic process"/>
    <property type="evidence" value="ECO:0007669"/>
    <property type="project" value="UniProtKB-UniPathway"/>
</dbReference>
<dbReference type="SUPFAM" id="SSF46977">
    <property type="entry name" value="Succinate dehydrogenase/fumarate reductase flavoprotein C-terminal domain"/>
    <property type="match status" value="1"/>
</dbReference>
<dbReference type="Gene3D" id="3.50.50.60">
    <property type="entry name" value="FAD/NAD(P)-binding domain"/>
    <property type="match status" value="1"/>
</dbReference>
<evidence type="ECO:0000256" key="5">
    <source>
        <dbReference type="ARBA" id="ARBA00022630"/>
    </source>
</evidence>
<dbReference type="EC" id="1.4.3.16" evidence="4"/>
<dbReference type="EMBL" id="HBGS01063809">
    <property type="protein sequence ID" value="CAD9498060.1"/>
    <property type="molecule type" value="Transcribed_RNA"/>
</dbReference>
<comment type="pathway">
    <text evidence="2">Cofactor biosynthesis; NAD(+) biosynthesis; iminoaspartate from L-aspartate (oxidase route): step 1/1.</text>
</comment>
<dbReference type="Gene3D" id="3.90.700.10">
    <property type="entry name" value="Succinate dehydrogenase/fumarate reductase flavoprotein, catalytic domain"/>
    <property type="match status" value="1"/>
</dbReference>
<proteinExistence type="inferred from homology"/>
<evidence type="ECO:0000256" key="6">
    <source>
        <dbReference type="ARBA" id="ARBA00022642"/>
    </source>
</evidence>
<evidence type="ECO:0000259" key="11">
    <source>
        <dbReference type="Pfam" id="PF00890"/>
    </source>
</evidence>
<comment type="similarity">
    <text evidence="3">Belongs to the FAD-dependent oxidoreductase 2 family. NadB subfamily.</text>
</comment>
<evidence type="ECO:0000313" key="12">
    <source>
        <dbReference type="EMBL" id="CAD9498060.1"/>
    </source>
</evidence>
<keyword evidence="5" id="KW-0285">Flavoprotein</keyword>
<feature type="region of interest" description="Disordered" evidence="10">
    <location>
        <begin position="457"/>
        <end position="477"/>
    </location>
</feature>
<evidence type="ECO:0000256" key="3">
    <source>
        <dbReference type="ARBA" id="ARBA00008562"/>
    </source>
</evidence>
<keyword evidence="6" id="KW-0662">Pyridine nucleotide biosynthesis</keyword>
<dbReference type="AlphaFoldDB" id="A0A7S2MRG4"/>
<reference evidence="12" key="1">
    <citation type="submission" date="2021-01" db="EMBL/GenBank/DDBJ databases">
        <authorList>
            <person name="Corre E."/>
            <person name="Pelletier E."/>
            <person name="Niang G."/>
            <person name="Scheremetjew M."/>
            <person name="Finn R."/>
            <person name="Kale V."/>
            <person name="Holt S."/>
            <person name="Cochrane G."/>
            <person name="Meng A."/>
            <person name="Brown T."/>
            <person name="Cohen L."/>
        </authorList>
    </citation>
    <scope>NUCLEOTIDE SEQUENCE</scope>
    <source>
        <strain evidence="12">CCMP1381</strain>
    </source>
</reference>
<evidence type="ECO:0000256" key="8">
    <source>
        <dbReference type="ARBA" id="ARBA00023002"/>
    </source>
</evidence>